<dbReference type="Proteomes" id="UP001454036">
    <property type="component" value="Unassembled WGS sequence"/>
</dbReference>
<evidence type="ECO:0000313" key="2">
    <source>
        <dbReference type="EMBL" id="GAA0143275.1"/>
    </source>
</evidence>
<name>A0AAV3NV49_LITER</name>
<evidence type="ECO:0000313" key="3">
    <source>
        <dbReference type="Proteomes" id="UP001454036"/>
    </source>
</evidence>
<dbReference type="Gene3D" id="2.40.40.20">
    <property type="match status" value="1"/>
</dbReference>
<dbReference type="InterPro" id="IPR003338">
    <property type="entry name" value="CDC4_N-term_subdom"/>
</dbReference>
<feature type="domain" description="CDC48 N-terminal subdomain" evidence="1">
    <location>
        <begin position="23"/>
        <end position="108"/>
    </location>
</feature>
<dbReference type="SMART" id="SM01073">
    <property type="entry name" value="CDC48_N"/>
    <property type="match status" value="1"/>
</dbReference>
<dbReference type="Pfam" id="PF02359">
    <property type="entry name" value="CDC48_N"/>
    <property type="match status" value="1"/>
</dbReference>
<dbReference type="InterPro" id="IPR009010">
    <property type="entry name" value="Asp_de-COase-like_dom_sf"/>
</dbReference>
<accession>A0AAV3NV49</accession>
<protein>
    <submittedName>
        <fullName evidence="2">Primary active transporter</fullName>
    </submittedName>
</protein>
<dbReference type="AlphaFoldDB" id="A0AAV3NV49"/>
<reference evidence="2 3" key="1">
    <citation type="submission" date="2024-01" db="EMBL/GenBank/DDBJ databases">
        <title>The complete chloroplast genome sequence of Lithospermum erythrorhizon: insights into the phylogenetic relationship among Boraginaceae species and the maternal lineages of purple gromwells.</title>
        <authorList>
            <person name="Okada T."/>
            <person name="Watanabe K."/>
        </authorList>
    </citation>
    <scope>NUCLEOTIDE SEQUENCE [LARGE SCALE GENOMIC DNA]</scope>
</reference>
<proteinExistence type="predicted"/>
<gene>
    <name evidence="2" type="ORF">LIER_03999</name>
</gene>
<keyword evidence="3" id="KW-1185">Reference proteome</keyword>
<organism evidence="2 3">
    <name type="scientific">Lithospermum erythrorhizon</name>
    <name type="common">Purple gromwell</name>
    <name type="synonym">Lithospermum officinale var. erythrorhizon</name>
    <dbReference type="NCBI Taxonomy" id="34254"/>
    <lineage>
        <taxon>Eukaryota</taxon>
        <taxon>Viridiplantae</taxon>
        <taxon>Streptophyta</taxon>
        <taxon>Embryophyta</taxon>
        <taxon>Tracheophyta</taxon>
        <taxon>Spermatophyta</taxon>
        <taxon>Magnoliopsida</taxon>
        <taxon>eudicotyledons</taxon>
        <taxon>Gunneridae</taxon>
        <taxon>Pentapetalae</taxon>
        <taxon>asterids</taxon>
        <taxon>lamiids</taxon>
        <taxon>Boraginales</taxon>
        <taxon>Boraginaceae</taxon>
        <taxon>Boraginoideae</taxon>
        <taxon>Lithospermeae</taxon>
        <taxon>Lithospermum</taxon>
    </lineage>
</organism>
<comment type="caution">
    <text evidence="2">The sequence shown here is derived from an EMBL/GenBank/DDBJ whole genome shotgun (WGS) entry which is preliminary data.</text>
</comment>
<dbReference type="SUPFAM" id="SSF50692">
    <property type="entry name" value="ADC-like"/>
    <property type="match status" value="1"/>
</dbReference>
<dbReference type="FunFam" id="2.40.40.20:FF:000003">
    <property type="entry name" value="Transitional endoplasmic reticulum ATPase"/>
    <property type="match status" value="1"/>
</dbReference>
<evidence type="ECO:0000259" key="1">
    <source>
        <dbReference type="SMART" id="SM01073"/>
    </source>
</evidence>
<dbReference type="EMBL" id="BAABME010000498">
    <property type="protein sequence ID" value="GAA0143275.1"/>
    <property type="molecule type" value="Genomic_DNA"/>
</dbReference>
<sequence>MNKQAKSSKRPSSATLRKMYPNELIVDNAMNYGDDNIVVALHPATMKKLQFFSGDAILIMSEKLRETVCFVVDDEACEEHKIRMSNDVRSCLLVRAGSVVYVFKGPEDKHEPLLLANNIHDNIDEDFMYEELFYALFVPVCDRDVII</sequence>